<dbReference type="InterPro" id="IPR016181">
    <property type="entry name" value="Acyl_CoA_acyltransferase"/>
</dbReference>
<dbReference type="Gene3D" id="3.40.630.30">
    <property type="match status" value="1"/>
</dbReference>
<protein>
    <submittedName>
        <fullName evidence="2">Acetyltransferase, ribosomal protein N-acetylase</fullName>
    </submittedName>
</protein>
<dbReference type="GO" id="GO:0016747">
    <property type="term" value="F:acyltransferase activity, transferring groups other than amino-acyl groups"/>
    <property type="evidence" value="ECO:0007669"/>
    <property type="project" value="InterPro"/>
</dbReference>
<dbReference type="RefSeq" id="WP_015182591.1">
    <property type="nucleotide sequence ID" value="NC_019738.1"/>
</dbReference>
<organism evidence="2 3">
    <name type="scientific">Allocoleopsis franciscana PCC 7113</name>
    <dbReference type="NCBI Taxonomy" id="1173027"/>
    <lineage>
        <taxon>Bacteria</taxon>
        <taxon>Bacillati</taxon>
        <taxon>Cyanobacteriota</taxon>
        <taxon>Cyanophyceae</taxon>
        <taxon>Coleofasciculales</taxon>
        <taxon>Coleofasciculaceae</taxon>
        <taxon>Allocoleopsis</taxon>
        <taxon>Allocoleopsis franciscana</taxon>
    </lineage>
</organism>
<dbReference type="KEGG" id="mic:Mic7113_2654"/>
<dbReference type="PANTHER" id="PTHR43792:SF1">
    <property type="entry name" value="N-ACETYLTRANSFERASE DOMAIN-CONTAINING PROTEIN"/>
    <property type="match status" value="1"/>
</dbReference>
<keyword evidence="2" id="KW-0687">Ribonucleoprotein</keyword>
<dbReference type="Pfam" id="PF13302">
    <property type="entry name" value="Acetyltransf_3"/>
    <property type="match status" value="1"/>
</dbReference>
<dbReference type="InterPro" id="IPR051531">
    <property type="entry name" value="N-acetyltransferase"/>
</dbReference>
<dbReference type="InterPro" id="IPR000182">
    <property type="entry name" value="GNAT_dom"/>
</dbReference>
<dbReference type="SUPFAM" id="SSF55729">
    <property type="entry name" value="Acyl-CoA N-acyltransferases (Nat)"/>
    <property type="match status" value="1"/>
</dbReference>
<name>K9WFY4_9CYAN</name>
<dbReference type="AlphaFoldDB" id="K9WFY4"/>
<dbReference type="HOGENOM" id="CLU_013985_3_1_3"/>
<dbReference type="Proteomes" id="UP000010471">
    <property type="component" value="Chromosome"/>
</dbReference>
<dbReference type="EMBL" id="CP003630">
    <property type="protein sequence ID" value="AFZ18442.1"/>
    <property type="molecule type" value="Genomic_DNA"/>
</dbReference>
<reference evidence="2 3" key="1">
    <citation type="submission" date="2012-06" db="EMBL/GenBank/DDBJ databases">
        <title>Finished chromosome of genome of Microcoleus sp. PCC 7113.</title>
        <authorList>
            <consortium name="US DOE Joint Genome Institute"/>
            <person name="Gugger M."/>
            <person name="Coursin T."/>
            <person name="Rippka R."/>
            <person name="Tandeau De Marsac N."/>
            <person name="Huntemann M."/>
            <person name="Wei C.-L."/>
            <person name="Han J."/>
            <person name="Detter J.C."/>
            <person name="Han C."/>
            <person name="Tapia R."/>
            <person name="Chen A."/>
            <person name="Kyrpides N."/>
            <person name="Mavromatis K."/>
            <person name="Markowitz V."/>
            <person name="Szeto E."/>
            <person name="Ivanova N."/>
            <person name="Pagani I."/>
            <person name="Pati A."/>
            <person name="Goodwin L."/>
            <person name="Nordberg H.P."/>
            <person name="Cantor M.N."/>
            <person name="Hua S.X."/>
            <person name="Woyke T."/>
            <person name="Kerfeld C.A."/>
        </authorList>
    </citation>
    <scope>NUCLEOTIDE SEQUENCE [LARGE SCALE GENOMIC DNA]</scope>
    <source>
        <strain evidence="2 3">PCC 7113</strain>
    </source>
</reference>
<feature type="domain" description="N-acetyltransferase" evidence="1">
    <location>
        <begin position="24"/>
        <end position="182"/>
    </location>
</feature>
<gene>
    <name evidence="2" type="ORF">Mic7113_2654</name>
</gene>
<dbReference type="STRING" id="1173027.Mic7113_2654"/>
<dbReference type="PANTHER" id="PTHR43792">
    <property type="entry name" value="GNAT FAMILY, PUTATIVE (AFU_ORTHOLOGUE AFUA_3G00765)-RELATED-RELATED"/>
    <property type="match status" value="1"/>
</dbReference>
<accession>K9WFY4</accession>
<evidence type="ECO:0000313" key="3">
    <source>
        <dbReference type="Proteomes" id="UP000010471"/>
    </source>
</evidence>
<dbReference type="PROSITE" id="PS51186">
    <property type="entry name" value="GNAT"/>
    <property type="match status" value="1"/>
</dbReference>
<keyword evidence="2" id="KW-0689">Ribosomal protein</keyword>
<dbReference type="GO" id="GO:0005840">
    <property type="term" value="C:ribosome"/>
    <property type="evidence" value="ECO:0007669"/>
    <property type="project" value="UniProtKB-KW"/>
</dbReference>
<dbReference type="eggNOG" id="COG1670">
    <property type="taxonomic scope" value="Bacteria"/>
</dbReference>
<proteinExistence type="predicted"/>
<evidence type="ECO:0000313" key="2">
    <source>
        <dbReference type="EMBL" id="AFZ18442.1"/>
    </source>
</evidence>
<dbReference type="OrthoDB" id="509947at2"/>
<keyword evidence="2" id="KW-0808">Transferase</keyword>
<keyword evidence="3" id="KW-1185">Reference proteome</keyword>
<evidence type="ECO:0000259" key="1">
    <source>
        <dbReference type="PROSITE" id="PS51186"/>
    </source>
</evidence>
<sequence length="211" mass="24588">MRESEALRLQLRQFVAREIETPRLQLRQFKPDDAKELHRIYSHPDSLKYMSNEKPLLWEQTRAVIDSFTEHWKNHNFGVWAIVYKNNQTLIGHCGLKFLANTTEIQIGYLLFKSYWSIGLGTEAASAVLKYGFEIAQLEKIVAIAKPENIASRRVMEKIGMKYEKEAHYYDNDVVYYSIGREAYQLESMRLRFATQKANISSSIPLFLCLG</sequence>